<dbReference type="EMBL" id="HG739092">
    <property type="protein sequence ID" value="CDP02377.1"/>
    <property type="molecule type" value="Genomic_DNA"/>
</dbReference>
<evidence type="ECO:0000313" key="1">
    <source>
        <dbReference type="EMBL" id="CDP02377.1"/>
    </source>
</evidence>
<dbReference type="Proteomes" id="UP000295252">
    <property type="component" value="Chromosome IX"/>
</dbReference>
<evidence type="ECO:0000313" key="2">
    <source>
        <dbReference type="Proteomes" id="UP000295252"/>
    </source>
</evidence>
<organism evidence="1 2">
    <name type="scientific">Coffea canephora</name>
    <name type="common">Robusta coffee</name>
    <dbReference type="NCBI Taxonomy" id="49390"/>
    <lineage>
        <taxon>Eukaryota</taxon>
        <taxon>Viridiplantae</taxon>
        <taxon>Streptophyta</taxon>
        <taxon>Embryophyta</taxon>
        <taxon>Tracheophyta</taxon>
        <taxon>Spermatophyta</taxon>
        <taxon>Magnoliopsida</taxon>
        <taxon>eudicotyledons</taxon>
        <taxon>Gunneridae</taxon>
        <taxon>Pentapetalae</taxon>
        <taxon>asterids</taxon>
        <taxon>lamiids</taxon>
        <taxon>Gentianales</taxon>
        <taxon>Rubiaceae</taxon>
        <taxon>Ixoroideae</taxon>
        <taxon>Gardenieae complex</taxon>
        <taxon>Bertiereae - Coffeeae clade</taxon>
        <taxon>Coffeeae</taxon>
        <taxon>Coffea</taxon>
    </lineage>
</organism>
<dbReference type="InParanoid" id="A0A068U226"/>
<dbReference type="AlphaFoldDB" id="A0A068U226"/>
<name>A0A068U226_COFCA</name>
<accession>A0A068U226</accession>
<keyword evidence="2" id="KW-1185">Reference proteome</keyword>
<proteinExistence type="predicted"/>
<dbReference type="Gramene" id="CDP02377">
    <property type="protein sequence ID" value="CDP02377"/>
    <property type="gene ID" value="GSCOC_T00039743001"/>
</dbReference>
<gene>
    <name evidence="1" type="ORF">GSCOC_T00039743001</name>
</gene>
<protein>
    <submittedName>
        <fullName evidence="1">Uncharacterized protein</fullName>
    </submittedName>
</protein>
<sequence length="26" mass="2835">MVLLNFPRIIFIAGNSDGSDPKGIIF</sequence>
<reference evidence="2" key="1">
    <citation type="journal article" date="2014" name="Science">
        <title>The coffee genome provides insight into the convergent evolution of caffeine biosynthesis.</title>
        <authorList>
            <person name="Denoeud F."/>
            <person name="Carretero-Paulet L."/>
            <person name="Dereeper A."/>
            <person name="Droc G."/>
            <person name="Guyot R."/>
            <person name="Pietrella M."/>
            <person name="Zheng C."/>
            <person name="Alberti A."/>
            <person name="Anthony F."/>
            <person name="Aprea G."/>
            <person name="Aury J.M."/>
            <person name="Bento P."/>
            <person name="Bernard M."/>
            <person name="Bocs S."/>
            <person name="Campa C."/>
            <person name="Cenci A."/>
            <person name="Combes M.C."/>
            <person name="Crouzillat D."/>
            <person name="Da Silva C."/>
            <person name="Daddiego L."/>
            <person name="De Bellis F."/>
            <person name="Dussert S."/>
            <person name="Garsmeur O."/>
            <person name="Gayraud T."/>
            <person name="Guignon V."/>
            <person name="Jahn K."/>
            <person name="Jamilloux V."/>
            <person name="Joet T."/>
            <person name="Labadie K."/>
            <person name="Lan T."/>
            <person name="Leclercq J."/>
            <person name="Lepelley M."/>
            <person name="Leroy T."/>
            <person name="Li L.T."/>
            <person name="Librado P."/>
            <person name="Lopez L."/>
            <person name="Munoz A."/>
            <person name="Noel B."/>
            <person name="Pallavicini A."/>
            <person name="Perrotta G."/>
            <person name="Poncet V."/>
            <person name="Pot D."/>
            <person name="Priyono X."/>
            <person name="Rigoreau M."/>
            <person name="Rouard M."/>
            <person name="Rozas J."/>
            <person name="Tranchant-Dubreuil C."/>
            <person name="VanBuren R."/>
            <person name="Zhang Q."/>
            <person name="Andrade A.C."/>
            <person name="Argout X."/>
            <person name="Bertrand B."/>
            <person name="de Kochko A."/>
            <person name="Graziosi G."/>
            <person name="Henry R.J."/>
            <person name="Jayarama X."/>
            <person name="Ming R."/>
            <person name="Nagai C."/>
            <person name="Rounsley S."/>
            <person name="Sankoff D."/>
            <person name="Giuliano G."/>
            <person name="Albert V.A."/>
            <person name="Wincker P."/>
            <person name="Lashermes P."/>
        </authorList>
    </citation>
    <scope>NUCLEOTIDE SEQUENCE [LARGE SCALE GENOMIC DNA]</scope>
    <source>
        <strain evidence="2">cv. DH200-94</strain>
    </source>
</reference>